<dbReference type="InterPro" id="IPR038765">
    <property type="entry name" value="Papain-like_cys_pep_sf"/>
</dbReference>
<organism evidence="7 8">
    <name type="scientific">Metabacillus lacus</name>
    <dbReference type="NCBI Taxonomy" id="1983721"/>
    <lineage>
        <taxon>Bacteria</taxon>
        <taxon>Bacillati</taxon>
        <taxon>Bacillota</taxon>
        <taxon>Bacilli</taxon>
        <taxon>Bacillales</taxon>
        <taxon>Bacillaceae</taxon>
        <taxon>Metabacillus</taxon>
    </lineage>
</organism>
<dbReference type="InterPro" id="IPR051202">
    <property type="entry name" value="Peptidase_C40"/>
</dbReference>
<feature type="chain" id="PRO_5031048485" evidence="5">
    <location>
        <begin position="28"/>
        <end position="156"/>
    </location>
</feature>
<dbReference type="Proteomes" id="UP000448867">
    <property type="component" value="Unassembled WGS sequence"/>
</dbReference>
<keyword evidence="3" id="KW-0378">Hydrolase</keyword>
<evidence type="ECO:0000259" key="6">
    <source>
        <dbReference type="PROSITE" id="PS51935"/>
    </source>
</evidence>
<dbReference type="GO" id="GO:0008234">
    <property type="term" value="F:cysteine-type peptidase activity"/>
    <property type="evidence" value="ECO:0007669"/>
    <property type="project" value="UniProtKB-KW"/>
</dbReference>
<feature type="signal peptide" evidence="5">
    <location>
        <begin position="1"/>
        <end position="27"/>
    </location>
</feature>
<dbReference type="Pfam" id="PF00877">
    <property type="entry name" value="NLPC_P60"/>
    <property type="match status" value="1"/>
</dbReference>
<evidence type="ECO:0000256" key="2">
    <source>
        <dbReference type="ARBA" id="ARBA00022670"/>
    </source>
</evidence>
<dbReference type="GO" id="GO:0006508">
    <property type="term" value="P:proteolysis"/>
    <property type="evidence" value="ECO:0007669"/>
    <property type="project" value="UniProtKB-KW"/>
</dbReference>
<gene>
    <name evidence="7" type="ORF">GJU40_15575</name>
</gene>
<evidence type="ECO:0000256" key="1">
    <source>
        <dbReference type="ARBA" id="ARBA00007074"/>
    </source>
</evidence>
<keyword evidence="8" id="KW-1185">Reference proteome</keyword>
<name>A0A7X2M113_9BACI</name>
<reference evidence="7 8" key="1">
    <citation type="submission" date="2019-11" db="EMBL/GenBank/DDBJ databases">
        <title>Bacillus lacus genome.</title>
        <authorList>
            <person name="Allen C.J."/>
            <person name="Newman J.D."/>
        </authorList>
    </citation>
    <scope>NUCLEOTIDE SEQUENCE [LARGE SCALE GENOMIC DNA]</scope>
    <source>
        <strain evidence="7 8">KCTC 33946</strain>
    </source>
</reference>
<dbReference type="PANTHER" id="PTHR47053:SF1">
    <property type="entry name" value="MUREIN DD-ENDOPEPTIDASE MEPH-RELATED"/>
    <property type="match status" value="1"/>
</dbReference>
<dbReference type="InterPro" id="IPR000064">
    <property type="entry name" value="NLP_P60_dom"/>
</dbReference>
<dbReference type="SUPFAM" id="SSF54001">
    <property type="entry name" value="Cysteine proteinases"/>
    <property type="match status" value="1"/>
</dbReference>
<dbReference type="PROSITE" id="PS51935">
    <property type="entry name" value="NLPC_P60"/>
    <property type="match status" value="1"/>
</dbReference>
<dbReference type="OrthoDB" id="9813368at2"/>
<dbReference type="Gene3D" id="3.90.1720.10">
    <property type="entry name" value="endopeptidase domain like (from Nostoc punctiforme)"/>
    <property type="match status" value="1"/>
</dbReference>
<keyword evidence="5" id="KW-0732">Signal</keyword>
<sequence length="156" mass="16803">MRKSVGALILSVFIAGALLAAASSAKATVSWGQEVTSVGMLYVGTPFKWGGKTPKGFDASGYTSFIYRESAANLHIPASSKAQYKLGRSVTKDALKEGDLVFFNTNGKDISFVGIYLGSNSFIASTSSKGVSVQKLNHPYWKKHYAGAKRILKHQY</sequence>
<evidence type="ECO:0000313" key="8">
    <source>
        <dbReference type="Proteomes" id="UP000448867"/>
    </source>
</evidence>
<dbReference type="PANTHER" id="PTHR47053">
    <property type="entry name" value="MUREIN DD-ENDOPEPTIDASE MEPH-RELATED"/>
    <property type="match status" value="1"/>
</dbReference>
<keyword evidence="4" id="KW-0788">Thiol protease</keyword>
<dbReference type="EMBL" id="WKKI01000038">
    <property type="protein sequence ID" value="MRX73564.1"/>
    <property type="molecule type" value="Genomic_DNA"/>
</dbReference>
<comment type="caution">
    <text evidence="7">The sequence shown here is derived from an EMBL/GenBank/DDBJ whole genome shotgun (WGS) entry which is preliminary data.</text>
</comment>
<evidence type="ECO:0000256" key="4">
    <source>
        <dbReference type="ARBA" id="ARBA00022807"/>
    </source>
</evidence>
<proteinExistence type="inferred from homology"/>
<protein>
    <submittedName>
        <fullName evidence="7">NlpC/P60 family protein</fullName>
    </submittedName>
</protein>
<keyword evidence="2" id="KW-0645">Protease</keyword>
<comment type="similarity">
    <text evidence="1">Belongs to the peptidase C40 family.</text>
</comment>
<accession>A0A7X2M113</accession>
<evidence type="ECO:0000256" key="5">
    <source>
        <dbReference type="SAM" id="SignalP"/>
    </source>
</evidence>
<evidence type="ECO:0000313" key="7">
    <source>
        <dbReference type="EMBL" id="MRX73564.1"/>
    </source>
</evidence>
<dbReference type="AlphaFoldDB" id="A0A7X2M113"/>
<evidence type="ECO:0000256" key="3">
    <source>
        <dbReference type="ARBA" id="ARBA00022801"/>
    </source>
</evidence>
<feature type="domain" description="NlpC/P60" evidence="6">
    <location>
        <begin position="29"/>
        <end position="152"/>
    </location>
</feature>